<dbReference type="VEuPathDB" id="CryptoDB:CPATCC_0027660"/>
<evidence type="ECO:0000313" key="3">
    <source>
        <dbReference type="Proteomes" id="UP000593906"/>
    </source>
</evidence>
<evidence type="ECO:0000256" key="1">
    <source>
        <dbReference type="SAM" id="MobiDB-lite"/>
    </source>
</evidence>
<organism evidence="2 3">
    <name type="scientific">Cryptosporidium parvum</name>
    <dbReference type="NCBI Taxonomy" id="5807"/>
    <lineage>
        <taxon>Eukaryota</taxon>
        <taxon>Sar</taxon>
        <taxon>Alveolata</taxon>
        <taxon>Apicomplexa</taxon>
        <taxon>Conoidasida</taxon>
        <taxon>Coccidia</taxon>
        <taxon>Eucoccidiorida</taxon>
        <taxon>Eimeriorina</taxon>
        <taxon>Cryptosporidiidae</taxon>
        <taxon>Cryptosporidium</taxon>
    </lineage>
</organism>
<accession>A0A7S7LK28</accession>
<feature type="compositionally biased region" description="Basic and acidic residues" evidence="1">
    <location>
        <begin position="75"/>
        <end position="86"/>
    </location>
</feature>
<dbReference type="EMBL" id="CP044421">
    <property type="protein sequence ID" value="QOY42917.1"/>
    <property type="molecule type" value="Genomic_DNA"/>
</dbReference>
<feature type="region of interest" description="Disordered" evidence="1">
    <location>
        <begin position="45"/>
        <end position="86"/>
    </location>
</feature>
<dbReference type="Proteomes" id="UP000593906">
    <property type="component" value="Chromosome 2"/>
</dbReference>
<protein>
    <submittedName>
        <fullName evidence="2">Uncharacterized protein</fullName>
    </submittedName>
</protein>
<reference evidence="2 3" key="1">
    <citation type="submission" date="2019-09" db="EMBL/GenBank/DDBJ databases">
        <title>Consistent, comparative and evidence-based genome assembly and annotation for Cryptosporidium parvum, C. hominis and C. tyzzeri.</title>
        <authorList>
            <person name="Baptista R.P."/>
            <person name="Li Y."/>
            <person name="Sateriale A."/>
            <person name="Ansell B."/>
            <person name="Jex A."/>
            <person name="Sanders M."/>
            <person name="Brooks K."/>
            <person name="Tracey A."/>
            <person name="Berriman M."/>
            <person name="Striepen B."/>
            <person name="Cotton J.A."/>
            <person name="Kissinger J.C."/>
        </authorList>
    </citation>
    <scope>NUCLEOTIDE SEQUENCE [LARGE SCALE GENOMIC DNA]</scope>
    <source>
        <strain evidence="2 3">IOWA-ATCC</strain>
    </source>
</reference>
<proteinExistence type="predicted"/>
<name>A0A7S7LK28_CRYPV</name>
<evidence type="ECO:0000313" key="2">
    <source>
        <dbReference type="EMBL" id="QOY42917.1"/>
    </source>
</evidence>
<gene>
    <name evidence="2" type="ORF">CPATCC_000605</name>
</gene>
<sequence>MNSIPNNDIEFDGMSNGNDSQLFASKEDKLLLKLPILITTTTTSTTTTSTRKSFTSKTSTSIPINNNNTKLPTTKGREKEENTDSDIGKHNHIQTITLALLESSFCEERKDNYKQITMALKEHISNILGIHIQDIVIDEIYAENSNKLFSGYEKCNLPNGKLKGIIFDLSIIKNILIDYPTYNDIERITLIENEFNNKYGKIILWKRNIDNINNEHNPFCQASLKTTNNIKFMCINNPIYCIHNNEYKCYTNPMGIDCFCYNDQSIYNHIQNNQYNITYPMTNECKTIISCTNDITLPIIPRCSTSPYSIGCPCNLNPYSKLCGCYINPFNPGCHCTYNPNSNDCKCLLNPEECKNENGLDIIDYEIIDRGPFDLKHGLRRFYKKHFRKSNSLPIFSNYHILQSLLIIFLNMMILYTNA</sequence>
<feature type="compositionally biased region" description="Low complexity" evidence="1">
    <location>
        <begin position="45"/>
        <end position="70"/>
    </location>
</feature>
<dbReference type="AlphaFoldDB" id="A0A7S7LK28"/>